<sequence length="237" mass="25102">MADLKAGTTIGGTLVWTQGNFPLFPTGDTLLYKTYKVYSEKDKPQAIDNDFVSKAQGGTYNSTVGFNKNIVLRAAGGTSGNLTSINLYGDLGDGAMPTYGFYVGSTVDASNGKHGSVVGNWAVYNVATNGGWIFRTQTKNVASINTEGIGSFNAVNVDLQPTVDSHVTRKDYVDRLINTVTDNANSKVSKTNPNGDTMVGPLTAPNFISTKVATAPAQVPQLGQVVQRGVILDYGTF</sequence>
<protein>
    <submittedName>
        <fullName evidence="1">Hinge connector of long tail fiber distal connector</fullName>
    </submittedName>
</protein>
<gene>
    <name evidence="1" type="ORF">Ac3_246</name>
</gene>
<accession>A0A345AV74</accession>
<dbReference type="EMBL" id="MH460829">
    <property type="protein sequence ID" value="AXF40807.1"/>
    <property type="molecule type" value="Genomic_DNA"/>
</dbReference>
<dbReference type="Proteomes" id="UP000255697">
    <property type="component" value="Segment"/>
</dbReference>
<organism evidence="1 2">
    <name type="scientific">Acinetobacter phage vB_ApiM_fHyAci03</name>
    <dbReference type="NCBI Taxonomy" id="2269366"/>
    <lineage>
        <taxon>Viruses</taxon>
        <taxon>Duplodnaviria</taxon>
        <taxon>Heunggongvirae</taxon>
        <taxon>Uroviricota</taxon>
        <taxon>Caudoviricetes</taxon>
        <taxon>Pantevenvirales</taxon>
        <taxon>Straboviridae</taxon>
        <taxon>Twarogvirinae</taxon>
        <taxon>Lazarusvirus</taxon>
        <taxon>Lazarusvirus fhyacithree</taxon>
    </lineage>
</organism>
<evidence type="ECO:0000313" key="1">
    <source>
        <dbReference type="EMBL" id="AXF40807.1"/>
    </source>
</evidence>
<evidence type="ECO:0000313" key="2">
    <source>
        <dbReference type="Proteomes" id="UP000255697"/>
    </source>
</evidence>
<proteinExistence type="predicted"/>
<name>A0A345AV74_9CAUD</name>
<keyword evidence="2" id="KW-1185">Reference proteome</keyword>
<reference evidence="2" key="1">
    <citation type="submission" date="2018-06" db="EMBL/GenBank/DDBJ databases">
        <title>Whole genome analysis of phage vB_ApiM_fHyAci03 infecting Acinetobacter pittii.</title>
        <authorList>
            <person name="Kiljunen S."/>
            <person name="Wicklund A."/>
            <person name="Skurnik M."/>
        </authorList>
    </citation>
    <scope>NUCLEOTIDE SEQUENCE [LARGE SCALE GENOMIC DNA]</scope>
</reference>